<name>A0A0N4Z069_PARTI</name>
<dbReference type="WBParaSite" id="PTRK_0000010200.1">
    <property type="protein sequence ID" value="PTRK_0000010200.1"/>
    <property type="gene ID" value="PTRK_0000010200"/>
</dbReference>
<sequence length="92" mass="10382">MFGRSLLAANLVKKTLATNARRQIHKGTDGTPPMRYISIPQKLGLYFFIAGVFLSYPTYVLFNLDNLRPKPETALSPEVMEELEARRAARKA</sequence>
<evidence type="ECO:0000256" key="1">
    <source>
        <dbReference type="SAM" id="Phobius"/>
    </source>
</evidence>
<dbReference type="Proteomes" id="UP000038045">
    <property type="component" value="Unplaced"/>
</dbReference>
<accession>A0A0N4Z069</accession>
<keyword evidence="2" id="KW-1185">Reference proteome</keyword>
<evidence type="ECO:0000313" key="3">
    <source>
        <dbReference type="WBParaSite" id="PTRK_0000010200.1"/>
    </source>
</evidence>
<evidence type="ECO:0000313" key="2">
    <source>
        <dbReference type="Proteomes" id="UP000038045"/>
    </source>
</evidence>
<keyword evidence="1" id="KW-0812">Transmembrane</keyword>
<keyword evidence="1" id="KW-1133">Transmembrane helix</keyword>
<keyword evidence="1" id="KW-0472">Membrane</keyword>
<dbReference type="STRING" id="131310.A0A0N4Z069"/>
<protein>
    <submittedName>
        <fullName evidence="3">Cytochrome c oxidase assembly factor 3</fullName>
    </submittedName>
</protein>
<feature type="transmembrane region" description="Helical" evidence="1">
    <location>
        <begin position="43"/>
        <end position="62"/>
    </location>
</feature>
<reference evidence="3" key="1">
    <citation type="submission" date="2017-02" db="UniProtKB">
        <authorList>
            <consortium name="WormBaseParasite"/>
        </authorList>
    </citation>
    <scope>IDENTIFICATION</scope>
</reference>
<organism evidence="2 3">
    <name type="scientific">Parastrongyloides trichosuri</name>
    <name type="common">Possum-specific nematode worm</name>
    <dbReference type="NCBI Taxonomy" id="131310"/>
    <lineage>
        <taxon>Eukaryota</taxon>
        <taxon>Metazoa</taxon>
        <taxon>Ecdysozoa</taxon>
        <taxon>Nematoda</taxon>
        <taxon>Chromadorea</taxon>
        <taxon>Rhabditida</taxon>
        <taxon>Tylenchina</taxon>
        <taxon>Panagrolaimomorpha</taxon>
        <taxon>Strongyloidoidea</taxon>
        <taxon>Strongyloididae</taxon>
        <taxon>Parastrongyloides</taxon>
    </lineage>
</organism>
<proteinExistence type="predicted"/>
<dbReference type="AlphaFoldDB" id="A0A0N4Z069"/>